<evidence type="ECO:0000259" key="1">
    <source>
        <dbReference type="Pfam" id="PF08241"/>
    </source>
</evidence>
<dbReference type="RefSeq" id="WP_145864658.1">
    <property type="nucleotide sequence ID" value="NZ_CABPSC010000010.1"/>
</dbReference>
<dbReference type="Proteomes" id="UP000367825">
    <property type="component" value="Unassembled WGS sequence"/>
</dbReference>
<protein>
    <submittedName>
        <fullName evidence="2">Methylase</fullName>
    </submittedName>
</protein>
<dbReference type="GO" id="GO:0032259">
    <property type="term" value="P:methylation"/>
    <property type="evidence" value="ECO:0007669"/>
    <property type="project" value="UniProtKB-KW"/>
</dbReference>
<dbReference type="SUPFAM" id="SSF53335">
    <property type="entry name" value="S-adenosyl-L-methionine-dependent methyltransferases"/>
    <property type="match status" value="1"/>
</dbReference>
<feature type="domain" description="Methyltransferase type 11" evidence="1">
    <location>
        <begin position="62"/>
        <end position="155"/>
    </location>
</feature>
<dbReference type="CDD" id="cd02440">
    <property type="entry name" value="AdoMet_MTases"/>
    <property type="match status" value="1"/>
</dbReference>
<evidence type="ECO:0000313" key="2">
    <source>
        <dbReference type="EMBL" id="VVE14729.1"/>
    </source>
</evidence>
<evidence type="ECO:0000313" key="3">
    <source>
        <dbReference type="Proteomes" id="UP000367825"/>
    </source>
</evidence>
<dbReference type="Pfam" id="PF08241">
    <property type="entry name" value="Methyltransf_11"/>
    <property type="match status" value="1"/>
</dbReference>
<dbReference type="OrthoDB" id="529208at2"/>
<accession>A0A5E4VT68</accession>
<name>A0A5E4VT68_9BURK</name>
<reference evidence="2 3" key="1">
    <citation type="submission" date="2019-08" db="EMBL/GenBank/DDBJ databases">
        <authorList>
            <person name="Peeters C."/>
        </authorList>
    </citation>
    <scope>NUCLEOTIDE SEQUENCE [LARGE SCALE GENOMIC DNA]</scope>
    <source>
        <strain evidence="2 3">LMG 31109</strain>
    </source>
</reference>
<keyword evidence="2" id="KW-0489">Methyltransferase</keyword>
<dbReference type="PANTHER" id="PTHR43861">
    <property type="entry name" value="TRANS-ACONITATE 2-METHYLTRANSFERASE-RELATED"/>
    <property type="match status" value="1"/>
</dbReference>
<dbReference type="InterPro" id="IPR013216">
    <property type="entry name" value="Methyltransf_11"/>
</dbReference>
<keyword evidence="2" id="KW-0808">Transferase</keyword>
<dbReference type="PANTHER" id="PTHR43861:SF1">
    <property type="entry name" value="TRANS-ACONITATE 2-METHYLTRANSFERASE"/>
    <property type="match status" value="1"/>
</dbReference>
<dbReference type="GO" id="GO:0008757">
    <property type="term" value="F:S-adenosylmethionine-dependent methyltransferase activity"/>
    <property type="evidence" value="ECO:0007669"/>
    <property type="project" value="InterPro"/>
</dbReference>
<sequence length="227" mass="25953">MGLLHNERSSRARKKMHSIMSIRAGYDTWSTTYDNDENITRDLDSRVTEKQFANQAFQAVIDCGCGTGKNIPFFAARAESVLGMDFSAGMIGIARQKEVRSNVAFLEWDISQPWPVDSASHDLISCNLVLQHVERLDAVFAQVRRCLKPGGRFFISELHPIKKYQGSMARYVRNSEDLTVPAFDHQISHFLQAARQHQLRLVDMDEAWHDRDAGRPPRLVTFLFEKI</sequence>
<dbReference type="EMBL" id="CABPSC010000010">
    <property type="protein sequence ID" value="VVE14729.1"/>
    <property type="molecule type" value="Genomic_DNA"/>
</dbReference>
<gene>
    <name evidence="2" type="ORF">PNO31109_02814</name>
</gene>
<organism evidence="2 3">
    <name type="scientific">Pandoraea nosoerga</name>
    <dbReference type="NCBI Taxonomy" id="2508296"/>
    <lineage>
        <taxon>Bacteria</taxon>
        <taxon>Pseudomonadati</taxon>
        <taxon>Pseudomonadota</taxon>
        <taxon>Betaproteobacteria</taxon>
        <taxon>Burkholderiales</taxon>
        <taxon>Burkholderiaceae</taxon>
        <taxon>Pandoraea</taxon>
    </lineage>
</organism>
<dbReference type="InterPro" id="IPR029063">
    <property type="entry name" value="SAM-dependent_MTases_sf"/>
</dbReference>
<dbReference type="AlphaFoldDB" id="A0A5E4VT68"/>
<dbReference type="Gene3D" id="3.40.50.150">
    <property type="entry name" value="Vaccinia Virus protein VP39"/>
    <property type="match status" value="1"/>
</dbReference>
<keyword evidence="3" id="KW-1185">Reference proteome</keyword>
<proteinExistence type="predicted"/>